<dbReference type="AlphaFoldDB" id="A0A426DC54"/>
<feature type="region of interest" description="Disordered" evidence="1">
    <location>
        <begin position="125"/>
        <end position="151"/>
    </location>
</feature>
<reference evidence="3" key="1">
    <citation type="submission" date="2018-10" db="EMBL/GenBank/DDBJ databases">
        <title>Schaedlerella arabinophila gen. nov. sp. nov., isolated from the mouse intestinal tract and comparative analysis with the genome of the closely related altered Schaedler flora strain ASF502.</title>
        <authorList>
            <person name="Miyake S."/>
            <person name="Soh M."/>
            <person name="Seedorf H."/>
        </authorList>
    </citation>
    <scope>NUCLEOTIDE SEQUENCE [LARGE SCALE GENOMIC DNA]</scope>
    <source>
        <strain evidence="3">DSM 106076</strain>
    </source>
</reference>
<protein>
    <submittedName>
        <fullName evidence="3">DUF2304 domain-containing protein</fullName>
    </submittedName>
</protein>
<evidence type="ECO:0000256" key="2">
    <source>
        <dbReference type="SAM" id="Phobius"/>
    </source>
</evidence>
<proteinExistence type="predicted"/>
<organism evidence="3 4">
    <name type="scientific">Schaedlerella arabinosiphila</name>
    <dbReference type="NCBI Taxonomy" id="2044587"/>
    <lineage>
        <taxon>Bacteria</taxon>
        <taxon>Bacillati</taxon>
        <taxon>Bacillota</taxon>
        <taxon>Clostridia</taxon>
        <taxon>Lachnospirales</taxon>
        <taxon>Lachnospiraceae</taxon>
        <taxon>Schaedlerella</taxon>
    </lineage>
</organism>
<keyword evidence="2" id="KW-0472">Membrane</keyword>
<feature type="transmembrane region" description="Helical" evidence="2">
    <location>
        <begin position="36"/>
        <end position="55"/>
    </location>
</feature>
<dbReference type="EMBL" id="RHJS01000002">
    <property type="protein sequence ID" value="RRK30278.1"/>
    <property type="molecule type" value="Genomic_DNA"/>
</dbReference>
<keyword evidence="2" id="KW-0812">Transmembrane</keyword>
<keyword evidence="2" id="KW-1133">Transmembrane helix</keyword>
<comment type="caution">
    <text evidence="3">The sequence shown here is derived from an EMBL/GenBank/DDBJ whole genome shotgun (WGS) entry which is preliminary data.</text>
</comment>
<evidence type="ECO:0000256" key="1">
    <source>
        <dbReference type="SAM" id="MobiDB-lite"/>
    </source>
</evidence>
<keyword evidence="4" id="KW-1185">Reference proteome</keyword>
<dbReference type="RefSeq" id="WP_125126124.1">
    <property type="nucleotide sequence ID" value="NZ_RHJS01000002.1"/>
</dbReference>
<dbReference type="Proteomes" id="UP000274920">
    <property type="component" value="Unassembled WGS sequence"/>
</dbReference>
<feature type="transmembrane region" description="Helical" evidence="2">
    <location>
        <begin position="6"/>
        <end position="24"/>
    </location>
</feature>
<dbReference type="InterPro" id="IPR019277">
    <property type="entry name" value="DUF2304"/>
</dbReference>
<dbReference type="Pfam" id="PF10066">
    <property type="entry name" value="DUF2304"/>
    <property type="match status" value="1"/>
</dbReference>
<evidence type="ECO:0000313" key="4">
    <source>
        <dbReference type="Proteomes" id="UP000274920"/>
    </source>
</evidence>
<evidence type="ECO:0000313" key="3">
    <source>
        <dbReference type="EMBL" id="RRK30278.1"/>
    </source>
</evidence>
<accession>A0A426DC54</accession>
<feature type="transmembrane region" description="Helical" evidence="2">
    <location>
        <begin position="61"/>
        <end position="78"/>
    </location>
</feature>
<feature type="compositionally biased region" description="Basic and acidic residues" evidence="1">
    <location>
        <begin position="141"/>
        <end position="151"/>
    </location>
</feature>
<gene>
    <name evidence="3" type="ORF">EBB54_01965</name>
</gene>
<sequence>MDSDWIRFGISFAGILLMVVSFVMHSYKKITVNYTVIWELLGLALLLTGVVPVFSQWTRQLASGTGLAFFCVGAIFLFEEFRTSAMISQLILREREMAMHVALLNQENEAILKELESLSRMVAEEHEKKEEENNGSGETKACGEKETLVCG</sequence>
<name>A0A426DC54_9FIRM</name>